<evidence type="ECO:0000313" key="2">
    <source>
        <dbReference type="EMBL" id="KRO97162.1"/>
    </source>
</evidence>
<dbReference type="AlphaFoldDB" id="A0A0R2UHY9"/>
<dbReference type="Pfam" id="PF01663">
    <property type="entry name" value="Phosphodiest"/>
    <property type="match status" value="1"/>
</dbReference>
<proteinExistence type="predicted"/>
<feature type="chain" id="PRO_5006425387" description="Nucleotide pyrophosphatase" evidence="1">
    <location>
        <begin position="29"/>
        <end position="326"/>
    </location>
</feature>
<dbReference type="Proteomes" id="UP000051213">
    <property type="component" value="Unassembled WGS sequence"/>
</dbReference>
<dbReference type="PANTHER" id="PTHR10151">
    <property type="entry name" value="ECTONUCLEOTIDE PYROPHOSPHATASE/PHOSPHODIESTERASE"/>
    <property type="match status" value="1"/>
</dbReference>
<dbReference type="InterPro" id="IPR002591">
    <property type="entry name" value="Phosphodiest/P_Trfase"/>
</dbReference>
<reference evidence="2 3" key="1">
    <citation type="submission" date="2015-10" db="EMBL/GenBank/DDBJ databases">
        <title>Metagenome-Assembled Genomes uncover a global brackish microbiome.</title>
        <authorList>
            <person name="Hugerth L.W."/>
            <person name="Larsson J."/>
            <person name="Alneberg J."/>
            <person name="Lindh M.V."/>
            <person name="Legrand C."/>
            <person name="Pinhassi J."/>
            <person name="Andersson A.F."/>
        </authorList>
    </citation>
    <scope>NUCLEOTIDE SEQUENCE [LARGE SCALE GENOMIC DNA]</scope>
    <source>
        <strain evidence="2">BACL26 MAG-121220-bin70</strain>
    </source>
</reference>
<gene>
    <name evidence="2" type="ORF">ABS24_06085</name>
</gene>
<dbReference type="InterPro" id="IPR017850">
    <property type="entry name" value="Alkaline_phosphatase_core_sf"/>
</dbReference>
<keyword evidence="1" id="KW-0732">Signal</keyword>
<dbReference type="GO" id="GO:0016787">
    <property type="term" value="F:hydrolase activity"/>
    <property type="evidence" value="ECO:0007669"/>
    <property type="project" value="UniProtKB-ARBA"/>
</dbReference>
<dbReference type="PANTHER" id="PTHR10151:SF120">
    <property type="entry name" value="BIS(5'-ADENOSYL)-TRIPHOSPHATASE"/>
    <property type="match status" value="1"/>
</dbReference>
<name>A0A0R2UHY9_9GAMM</name>
<dbReference type="Gene3D" id="3.40.720.10">
    <property type="entry name" value="Alkaline Phosphatase, subunit A"/>
    <property type="match status" value="1"/>
</dbReference>
<dbReference type="EMBL" id="LICA01000014">
    <property type="protein sequence ID" value="KRO97162.1"/>
    <property type="molecule type" value="Genomic_DNA"/>
</dbReference>
<comment type="caution">
    <text evidence="2">The sequence shown here is derived from an EMBL/GenBank/DDBJ whole genome shotgun (WGS) entry which is preliminary data.</text>
</comment>
<feature type="signal peptide" evidence="1">
    <location>
        <begin position="1"/>
        <end position="28"/>
    </location>
</feature>
<accession>A0A0R2UHY9</accession>
<sequence>MMIQQIGNRGCLTAILLIALWSSSTVFAKSPAAIFIIVDGIPADVLENTSTPVLDSIAGKGGYTRAYVGGEIGGESQSPTSSAIGYNNLLTGTWANKHNVYDNQVNDPNYAYWDIFRVAKEHDPTLQTAIFSTWTDNRTKLIGDGLKEAGGNKLDYVFDGFELNVERFPHDLQEHYIRAIDDLVTDEAARYIESNGPDLSWVYLEYTDAVGHNYGDGPEMTAAVQYMDGQIGKIWSAVQKRQQAYDEEWMIVITTDHGRDAKTGQDHGNQSERERTTWIVTNSDDLNERYYQTPAIVDILPSIAAHLKLEIPENIRNQLDGQSFID</sequence>
<evidence type="ECO:0008006" key="4">
    <source>
        <dbReference type="Google" id="ProtNLM"/>
    </source>
</evidence>
<dbReference type="SUPFAM" id="SSF53649">
    <property type="entry name" value="Alkaline phosphatase-like"/>
    <property type="match status" value="1"/>
</dbReference>
<evidence type="ECO:0000313" key="3">
    <source>
        <dbReference type="Proteomes" id="UP000051213"/>
    </source>
</evidence>
<evidence type="ECO:0000256" key="1">
    <source>
        <dbReference type="SAM" id="SignalP"/>
    </source>
</evidence>
<protein>
    <recommendedName>
        <fullName evidence="4">Nucleotide pyrophosphatase</fullName>
    </recommendedName>
</protein>
<organism evidence="2 3">
    <name type="scientific">SAR92 bacterium BACL26 MAG-121220-bin70</name>
    <dbReference type="NCBI Taxonomy" id="1655626"/>
    <lineage>
        <taxon>Bacteria</taxon>
        <taxon>Pseudomonadati</taxon>
        <taxon>Pseudomonadota</taxon>
        <taxon>Gammaproteobacteria</taxon>
        <taxon>Cellvibrionales</taxon>
        <taxon>Porticoccaceae</taxon>
        <taxon>SAR92 clade</taxon>
    </lineage>
</organism>